<dbReference type="InterPro" id="IPR039426">
    <property type="entry name" value="TonB-dep_rcpt-like"/>
</dbReference>
<feature type="chain" id="PRO_5022035858" evidence="17">
    <location>
        <begin position="18"/>
        <end position="803"/>
    </location>
</feature>
<evidence type="ECO:0000256" key="2">
    <source>
        <dbReference type="ARBA" id="ARBA00009810"/>
    </source>
</evidence>
<dbReference type="InterPro" id="IPR010105">
    <property type="entry name" value="TonB_sidphr_rcpt"/>
</dbReference>
<evidence type="ECO:0000256" key="1">
    <source>
        <dbReference type="ARBA" id="ARBA00004571"/>
    </source>
</evidence>
<evidence type="ECO:0000256" key="4">
    <source>
        <dbReference type="ARBA" id="ARBA00022452"/>
    </source>
</evidence>
<evidence type="ECO:0000256" key="5">
    <source>
        <dbReference type="ARBA" id="ARBA00022496"/>
    </source>
</evidence>
<keyword evidence="5" id="KW-0410">Iron transport</keyword>
<evidence type="ECO:0000256" key="12">
    <source>
        <dbReference type="ARBA" id="ARBA00023170"/>
    </source>
</evidence>
<dbReference type="AlphaFoldDB" id="A0A512NM19"/>
<name>A0A512NM19_9HYPH</name>
<dbReference type="CDD" id="cd01347">
    <property type="entry name" value="ligand_gated_channel"/>
    <property type="match status" value="1"/>
</dbReference>
<keyword evidence="11 14" id="KW-0472">Membrane</keyword>
<dbReference type="InterPro" id="IPR010917">
    <property type="entry name" value="TonB_rcpt_CS"/>
</dbReference>
<keyword evidence="6 14" id="KW-0812">Transmembrane</keyword>
<dbReference type="EMBL" id="BKAJ01000146">
    <property type="protein sequence ID" value="GEP59995.1"/>
    <property type="molecule type" value="Genomic_DNA"/>
</dbReference>
<feature type="signal peptide" evidence="17">
    <location>
        <begin position="1"/>
        <end position="17"/>
    </location>
</feature>
<dbReference type="Gene3D" id="2.40.170.20">
    <property type="entry name" value="TonB-dependent receptor, beta-barrel domain"/>
    <property type="match status" value="1"/>
</dbReference>
<evidence type="ECO:0000313" key="20">
    <source>
        <dbReference type="Proteomes" id="UP000321058"/>
    </source>
</evidence>
<accession>A0A512NM19</accession>
<dbReference type="PANTHER" id="PTHR32552">
    <property type="entry name" value="FERRICHROME IRON RECEPTOR-RELATED"/>
    <property type="match status" value="1"/>
</dbReference>
<evidence type="ECO:0000313" key="19">
    <source>
        <dbReference type="EMBL" id="GEP59995.1"/>
    </source>
</evidence>
<dbReference type="NCBIfam" id="TIGR01783">
    <property type="entry name" value="TonB-siderophor"/>
    <property type="match status" value="1"/>
</dbReference>
<evidence type="ECO:0000256" key="14">
    <source>
        <dbReference type="PROSITE-ProRule" id="PRU01360"/>
    </source>
</evidence>
<comment type="caution">
    <text evidence="19">The sequence shown here is derived from an EMBL/GenBank/DDBJ whole genome shotgun (WGS) entry which is preliminary data.</text>
</comment>
<dbReference type="PROSITE" id="PS52016">
    <property type="entry name" value="TONB_DEPENDENT_REC_3"/>
    <property type="match status" value="1"/>
</dbReference>
<keyword evidence="12" id="KW-0675">Receptor</keyword>
<dbReference type="Pfam" id="PF07715">
    <property type="entry name" value="Plug"/>
    <property type="match status" value="1"/>
</dbReference>
<evidence type="ECO:0000256" key="11">
    <source>
        <dbReference type="ARBA" id="ARBA00023136"/>
    </source>
</evidence>
<evidence type="ECO:0000256" key="10">
    <source>
        <dbReference type="ARBA" id="ARBA00023077"/>
    </source>
</evidence>
<evidence type="ECO:0000256" key="7">
    <source>
        <dbReference type="ARBA" id="ARBA00022729"/>
    </source>
</evidence>
<comment type="similarity">
    <text evidence="2 14 16">Belongs to the TonB-dependent receptor family.</text>
</comment>
<dbReference type="Pfam" id="PF07660">
    <property type="entry name" value="STN"/>
    <property type="match status" value="1"/>
</dbReference>
<keyword evidence="10 16" id="KW-0798">TonB box</keyword>
<dbReference type="SUPFAM" id="SSF56935">
    <property type="entry name" value="Porins"/>
    <property type="match status" value="1"/>
</dbReference>
<evidence type="ECO:0000256" key="16">
    <source>
        <dbReference type="RuleBase" id="RU003357"/>
    </source>
</evidence>
<dbReference type="InterPro" id="IPR012910">
    <property type="entry name" value="Plug_dom"/>
</dbReference>
<reference evidence="19 20" key="1">
    <citation type="submission" date="2019-07" db="EMBL/GenBank/DDBJ databases">
        <title>Whole genome shotgun sequence of Reyranella soli NBRC 108950.</title>
        <authorList>
            <person name="Hosoyama A."/>
            <person name="Uohara A."/>
            <person name="Ohji S."/>
            <person name="Ichikawa N."/>
        </authorList>
    </citation>
    <scope>NUCLEOTIDE SEQUENCE [LARGE SCALE GENOMIC DNA]</scope>
    <source>
        <strain evidence="19 20">NBRC 108950</strain>
    </source>
</reference>
<comment type="subcellular location">
    <subcellularLocation>
        <location evidence="1 14">Cell outer membrane</location>
        <topology evidence="1 14">Multi-pass membrane protein</topology>
    </subcellularLocation>
</comment>
<keyword evidence="20" id="KW-1185">Reference proteome</keyword>
<dbReference type="GO" id="GO:0015891">
    <property type="term" value="P:siderophore transport"/>
    <property type="evidence" value="ECO:0007669"/>
    <property type="project" value="InterPro"/>
</dbReference>
<keyword evidence="8" id="KW-0408">Iron</keyword>
<keyword evidence="3 14" id="KW-0813">Transport</keyword>
<dbReference type="GO" id="GO:0038023">
    <property type="term" value="F:signaling receptor activity"/>
    <property type="evidence" value="ECO:0007669"/>
    <property type="project" value="InterPro"/>
</dbReference>
<dbReference type="SMART" id="SM00965">
    <property type="entry name" value="STN"/>
    <property type="match status" value="1"/>
</dbReference>
<gene>
    <name evidence="19" type="ORF">RSO01_71610</name>
</gene>
<keyword evidence="13 14" id="KW-0998">Cell outer membrane</keyword>
<dbReference type="GO" id="GO:0009279">
    <property type="term" value="C:cell outer membrane"/>
    <property type="evidence" value="ECO:0007669"/>
    <property type="project" value="UniProtKB-SubCell"/>
</dbReference>
<dbReference type="PROSITE" id="PS01156">
    <property type="entry name" value="TONB_DEPENDENT_REC_2"/>
    <property type="match status" value="1"/>
</dbReference>
<keyword evidence="9" id="KW-0406">Ion transport</keyword>
<sequence length="803" mass="85004">MAAVLALLGSMDATAQAQPTPAPATAQQLPFDIPAQPLADALAMFGRQSGWQLSYPQDIAPGARSSAVAGSHTPATALSLLLSGTGITWRASGDQTATLTKAGTATPPAIAGASTTATLDPVQVIGQRPTPSTGTIDNLPPDFTGGMVARGSRVGVLGNRDFMNTPFSINSYTEKTIEDQQAVTVADVARNDASVRFTGQTGGLLDSFMIRGFPVGEGNSGEIALDGIYGVAPNYRLFTDYVERVEVLKGPAAFLYGMSPASSVGGTINIVPKRAGEVDLTRFTADYISNLQGGAHLDVSRRYGEGREFGIRANGAYFGGDTPLDKQSHGVFVGSLALDYRGNRFRTSLDFIAQDERINAPSRPLLVAAGVAVPSAPNASLNLTQAWEWSQVADQSLLLRAEYDVVDNVTFFADFGGGRTQVARIFGTPTLTSYTGNTTNTPAYFRFLINRLTYDAGVRATFETVGIKHLLVMQALSYHDDVSRGSSSGQAMLSNIYAPTTLPGQAIASPWFMPKISSTDLTGFALSDTLSVLEDRIQLMLGIRQQRIVSIDFSPVTGLPTASYDMSAQPPMVGLVVKPWQNISLYANYVQGLSKGETAPAAAVNAGQVLPPYIATQYEAGIKADFGWIGATLAAFQIEKPFGQLVNGVFTVGGQQRNQGLELNVFGEVVPSVRVMGGLTLLNAQVTQTSTAFALGNRPIGVPNVSATLTTEWDTPLAGLTLIGTAAYSGDSYVNVPNTQSIPAWTRFDLGASYRTTLDKTPLVFRATVQNVFNNNYWAGVTSFGGLLEGAPRTVLLSVAADF</sequence>
<dbReference type="PANTHER" id="PTHR32552:SF82">
    <property type="entry name" value="FCUA PROTEIN"/>
    <property type="match status" value="1"/>
</dbReference>
<keyword evidence="4 14" id="KW-1134">Transmembrane beta strand</keyword>
<dbReference type="InterPro" id="IPR037066">
    <property type="entry name" value="Plug_dom_sf"/>
</dbReference>
<feature type="short sequence motif" description="TonB C-terminal box" evidence="15">
    <location>
        <begin position="786"/>
        <end position="803"/>
    </location>
</feature>
<evidence type="ECO:0000256" key="9">
    <source>
        <dbReference type="ARBA" id="ARBA00023065"/>
    </source>
</evidence>
<evidence type="ECO:0000259" key="18">
    <source>
        <dbReference type="SMART" id="SM00965"/>
    </source>
</evidence>
<evidence type="ECO:0000256" key="8">
    <source>
        <dbReference type="ARBA" id="ARBA00023004"/>
    </source>
</evidence>
<dbReference type="Gene3D" id="2.170.130.10">
    <property type="entry name" value="TonB-dependent receptor, plug domain"/>
    <property type="match status" value="1"/>
</dbReference>
<dbReference type="Proteomes" id="UP000321058">
    <property type="component" value="Unassembled WGS sequence"/>
</dbReference>
<proteinExistence type="inferred from homology"/>
<evidence type="ECO:0000256" key="6">
    <source>
        <dbReference type="ARBA" id="ARBA00022692"/>
    </source>
</evidence>
<evidence type="ECO:0000256" key="3">
    <source>
        <dbReference type="ARBA" id="ARBA00022448"/>
    </source>
</evidence>
<dbReference type="InterPro" id="IPR000531">
    <property type="entry name" value="Beta-barrel_TonB"/>
</dbReference>
<evidence type="ECO:0000256" key="15">
    <source>
        <dbReference type="PROSITE-ProRule" id="PRU10144"/>
    </source>
</evidence>
<dbReference type="InterPro" id="IPR036942">
    <property type="entry name" value="Beta-barrel_TonB_sf"/>
</dbReference>
<feature type="domain" description="Secretin/TonB short N-terminal" evidence="18">
    <location>
        <begin position="51"/>
        <end position="102"/>
    </location>
</feature>
<organism evidence="19 20">
    <name type="scientific">Reyranella soli</name>
    <dbReference type="NCBI Taxonomy" id="1230389"/>
    <lineage>
        <taxon>Bacteria</taxon>
        <taxon>Pseudomonadati</taxon>
        <taxon>Pseudomonadota</taxon>
        <taxon>Alphaproteobacteria</taxon>
        <taxon>Hyphomicrobiales</taxon>
        <taxon>Reyranellaceae</taxon>
        <taxon>Reyranella</taxon>
    </lineage>
</organism>
<dbReference type="Gene3D" id="3.55.50.30">
    <property type="match status" value="1"/>
</dbReference>
<dbReference type="GO" id="GO:0015344">
    <property type="term" value="F:siderophore uptake transmembrane transporter activity"/>
    <property type="evidence" value="ECO:0007669"/>
    <property type="project" value="TreeGrafter"/>
</dbReference>
<dbReference type="InterPro" id="IPR011662">
    <property type="entry name" value="Secretin/TonB_short_N"/>
</dbReference>
<evidence type="ECO:0000256" key="17">
    <source>
        <dbReference type="SAM" id="SignalP"/>
    </source>
</evidence>
<protein>
    <submittedName>
        <fullName evidence="19">TonB dependent/Ligand-Gated channel TonB</fullName>
    </submittedName>
</protein>
<dbReference type="Pfam" id="PF00593">
    <property type="entry name" value="TonB_dep_Rec_b-barrel"/>
    <property type="match status" value="1"/>
</dbReference>
<evidence type="ECO:0000256" key="13">
    <source>
        <dbReference type="ARBA" id="ARBA00023237"/>
    </source>
</evidence>
<keyword evidence="7 17" id="KW-0732">Signal</keyword>